<evidence type="ECO:0000256" key="1">
    <source>
        <dbReference type="SAM" id="SignalP"/>
    </source>
</evidence>
<keyword evidence="1" id="KW-0732">Signal</keyword>
<feature type="signal peptide" evidence="1">
    <location>
        <begin position="1"/>
        <end position="23"/>
    </location>
</feature>
<accession>A0ABT7LF07</accession>
<keyword evidence="3" id="KW-1185">Reference proteome</keyword>
<proteinExistence type="predicted"/>
<reference evidence="2 3" key="1">
    <citation type="submission" date="2023-06" db="EMBL/GenBank/DDBJ databases">
        <title>Pelomonas sp. APW6 16S ribosomal RNA gene genome sequencing and assembly.</title>
        <authorList>
            <person name="Woo H."/>
        </authorList>
    </citation>
    <scope>NUCLEOTIDE SEQUENCE [LARGE SCALE GENOMIC DNA]</scope>
    <source>
        <strain evidence="2 3">APW6</strain>
    </source>
</reference>
<comment type="caution">
    <text evidence="2">The sequence shown here is derived from an EMBL/GenBank/DDBJ whole genome shotgun (WGS) entry which is preliminary data.</text>
</comment>
<dbReference type="Proteomes" id="UP001238603">
    <property type="component" value="Unassembled WGS sequence"/>
</dbReference>
<evidence type="ECO:0000313" key="3">
    <source>
        <dbReference type="Proteomes" id="UP001238603"/>
    </source>
</evidence>
<evidence type="ECO:0000313" key="2">
    <source>
        <dbReference type="EMBL" id="MDL5030805.1"/>
    </source>
</evidence>
<dbReference type="RefSeq" id="WP_285980932.1">
    <property type="nucleotide sequence ID" value="NZ_JASVDS010000001.1"/>
</dbReference>
<feature type="chain" id="PRO_5047373912" evidence="1">
    <location>
        <begin position="24"/>
        <end position="63"/>
    </location>
</feature>
<protein>
    <submittedName>
        <fullName evidence="2">Uncharacterized protein</fullName>
    </submittedName>
</protein>
<dbReference type="EMBL" id="JASVDS010000001">
    <property type="protein sequence ID" value="MDL5030805.1"/>
    <property type="molecule type" value="Genomic_DNA"/>
</dbReference>
<organism evidence="2 3">
    <name type="scientific">Roseateles subflavus</name>
    <dbReference type="NCBI Taxonomy" id="3053353"/>
    <lineage>
        <taxon>Bacteria</taxon>
        <taxon>Pseudomonadati</taxon>
        <taxon>Pseudomonadota</taxon>
        <taxon>Betaproteobacteria</taxon>
        <taxon>Burkholderiales</taxon>
        <taxon>Sphaerotilaceae</taxon>
        <taxon>Roseateles</taxon>
    </lineage>
</organism>
<name>A0ABT7LF07_9BURK</name>
<sequence length="63" mass="6695">MKRIATLTAVTLAALLSTACVIAPNSERVISDREALTQMSEQAIKTCGAGNVKDVTHKSFTCK</sequence>
<dbReference type="PROSITE" id="PS51257">
    <property type="entry name" value="PROKAR_LIPOPROTEIN"/>
    <property type="match status" value="1"/>
</dbReference>
<gene>
    <name evidence="2" type="ORF">QRD43_02710</name>
</gene>